<keyword evidence="6 7" id="KW-0472">Membrane</keyword>
<accession>A0A1H6D9G2</accession>
<protein>
    <submittedName>
        <fullName evidence="9">Peptide/nickel transport system permease protein</fullName>
    </submittedName>
</protein>
<comment type="subcellular location">
    <subcellularLocation>
        <location evidence="1 7">Cell membrane</location>
        <topology evidence="1 7">Multi-pass membrane protein</topology>
    </subcellularLocation>
</comment>
<dbReference type="InterPro" id="IPR000515">
    <property type="entry name" value="MetI-like"/>
</dbReference>
<dbReference type="Gene3D" id="1.10.3720.10">
    <property type="entry name" value="MetI-like"/>
    <property type="match status" value="1"/>
</dbReference>
<organism evidence="9 10">
    <name type="scientific">Actinacidiphila yanglinensis</name>
    <dbReference type="NCBI Taxonomy" id="310779"/>
    <lineage>
        <taxon>Bacteria</taxon>
        <taxon>Bacillati</taxon>
        <taxon>Actinomycetota</taxon>
        <taxon>Actinomycetes</taxon>
        <taxon>Kitasatosporales</taxon>
        <taxon>Streptomycetaceae</taxon>
        <taxon>Actinacidiphila</taxon>
    </lineage>
</organism>
<dbReference type="Proteomes" id="UP000236754">
    <property type="component" value="Unassembled WGS sequence"/>
</dbReference>
<dbReference type="PANTHER" id="PTHR43163">
    <property type="entry name" value="DIPEPTIDE TRANSPORT SYSTEM PERMEASE PROTEIN DPPB-RELATED"/>
    <property type="match status" value="1"/>
</dbReference>
<evidence type="ECO:0000256" key="4">
    <source>
        <dbReference type="ARBA" id="ARBA00022692"/>
    </source>
</evidence>
<dbReference type="PANTHER" id="PTHR43163:SF6">
    <property type="entry name" value="DIPEPTIDE TRANSPORT SYSTEM PERMEASE PROTEIN DPPB-RELATED"/>
    <property type="match status" value="1"/>
</dbReference>
<evidence type="ECO:0000256" key="7">
    <source>
        <dbReference type="RuleBase" id="RU363032"/>
    </source>
</evidence>
<comment type="similarity">
    <text evidence="7">Belongs to the binding-protein-dependent transport system permease family.</text>
</comment>
<dbReference type="OrthoDB" id="9778910at2"/>
<dbReference type="SUPFAM" id="SSF161098">
    <property type="entry name" value="MetI-like"/>
    <property type="match status" value="1"/>
</dbReference>
<sequence>MRAARLARRLGWRALAGVGVMWGAATASFFTLHGTAGDAALSTVSGQGADPTRAVLDQVRRDYGLDHPLWRQYTDYLGRLLHGNLGESYQQRVPVTHAIAGQLGGTVELAAGAVVVALVLAVGVGVLTAKRRRRWIGAASSGGELVLASMPTFVIGLLLLLVFSIGLGWFPVSGQEGLRSLVLPTFTLALPVAAILAQVLRSELEDVLEQPFVLTARARGMRDAGVRFRHALRHALIPLVTMSGAVVGWLLGGAVVTESLFNRQGIGQLMLTATTNKDIPLVVGVIIFTSLVYVVVNLVVDVAYTLVDPRVVTL</sequence>
<keyword evidence="4 7" id="KW-0812">Transmembrane</keyword>
<dbReference type="EMBL" id="FNVU01000013">
    <property type="protein sequence ID" value="SEG81879.1"/>
    <property type="molecule type" value="Genomic_DNA"/>
</dbReference>
<keyword evidence="2 7" id="KW-0813">Transport</keyword>
<keyword evidence="10" id="KW-1185">Reference proteome</keyword>
<evidence type="ECO:0000313" key="10">
    <source>
        <dbReference type="Proteomes" id="UP000236754"/>
    </source>
</evidence>
<evidence type="ECO:0000256" key="1">
    <source>
        <dbReference type="ARBA" id="ARBA00004651"/>
    </source>
</evidence>
<feature type="transmembrane region" description="Helical" evidence="7">
    <location>
        <begin position="181"/>
        <end position="200"/>
    </location>
</feature>
<name>A0A1H6D9G2_9ACTN</name>
<gene>
    <name evidence="9" type="ORF">SAMN05216223_11335</name>
</gene>
<dbReference type="GO" id="GO:0005886">
    <property type="term" value="C:plasma membrane"/>
    <property type="evidence" value="ECO:0007669"/>
    <property type="project" value="UniProtKB-SubCell"/>
</dbReference>
<evidence type="ECO:0000256" key="2">
    <source>
        <dbReference type="ARBA" id="ARBA00022448"/>
    </source>
</evidence>
<feature type="transmembrane region" description="Helical" evidence="7">
    <location>
        <begin position="145"/>
        <end position="169"/>
    </location>
</feature>
<reference evidence="9 10" key="1">
    <citation type="submission" date="2016-10" db="EMBL/GenBank/DDBJ databases">
        <authorList>
            <person name="de Groot N.N."/>
        </authorList>
    </citation>
    <scope>NUCLEOTIDE SEQUENCE [LARGE SCALE GENOMIC DNA]</scope>
    <source>
        <strain evidence="9 10">CGMCC 4.2023</strain>
    </source>
</reference>
<dbReference type="PROSITE" id="PS50928">
    <property type="entry name" value="ABC_TM1"/>
    <property type="match status" value="1"/>
</dbReference>
<keyword evidence="3" id="KW-1003">Cell membrane</keyword>
<dbReference type="Pfam" id="PF00528">
    <property type="entry name" value="BPD_transp_1"/>
    <property type="match status" value="1"/>
</dbReference>
<evidence type="ECO:0000313" key="9">
    <source>
        <dbReference type="EMBL" id="SEG81879.1"/>
    </source>
</evidence>
<feature type="transmembrane region" description="Helical" evidence="7">
    <location>
        <begin position="12"/>
        <end position="32"/>
    </location>
</feature>
<evidence type="ECO:0000256" key="5">
    <source>
        <dbReference type="ARBA" id="ARBA00022989"/>
    </source>
</evidence>
<dbReference type="InterPro" id="IPR035906">
    <property type="entry name" value="MetI-like_sf"/>
</dbReference>
<keyword evidence="5 7" id="KW-1133">Transmembrane helix</keyword>
<dbReference type="CDD" id="cd06261">
    <property type="entry name" value="TM_PBP2"/>
    <property type="match status" value="1"/>
</dbReference>
<dbReference type="GO" id="GO:0071916">
    <property type="term" value="F:dipeptide transmembrane transporter activity"/>
    <property type="evidence" value="ECO:0007669"/>
    <property type="project" value="TreeGrafter"/>
</dbReference>
<evidence type="ECO:0000256" key="6">
    <source>
        <dbReference type="ARBA" id="ARBA00023136"/>
    </source>
</evidence>
<evidence type="ECO:0000259" key="8">
    <source>
        <dbReference type="PROSITE" id="PS50928"/>
    </source>
</evidence>
<evidence type="ECO:0000256" key="3">
    <source>
        <dbReference type="ARBA" id="ARBA00022475"/>
    </source>
</evidence>
<dbReference type="AlphaFoldDB" id="A0A1H6D9G2"/>
<feature type="transmembrane region" description="Helical" evidence="7">
    <location>
        <begin position="236"/>
        <end position="261"/>
    </location>
</feature>
<feature type="transmembrane region" description="Helical" evidence="7">
    <location>
        <begin position="109"/>
        <end position="129"/>
    </location>
</feature>
<feature type="transmembrane region" description="Helical" evidence="7">
    <location>
        <begin position="281"/>
        <end position="307"/>
    </location>
</feature>
<feature type="domain" description="ABC transmembrane type-1" evidence="8">
    <location>
        <begin position="103"/>
        <end position="304"/>
    </location>
</feature>
<proteinExistence type="inferred from homology"/>